<evidence type="ECO:0000313" key="2">
    <source>
        <dbReference type="EMBL" id="CYX60873.1"/>
    </source>
</evidence>
<dbReference type="AlphaFoldDB" id="A0A0Z8MW91"/>
<reference evidence="3 4" key="1">
    <citation type="submission" date="2016-02" db="EMBL/GenBank/DDBJ databases">
        <authorList>
            <consortium name="Pathogen Informatics"/>
        </authorList>
    </citation>
    <scope>NUCLEOTIDE SEQUENCE [LARGE SCALE GENOMIC DNA]</scope>
    <source>
        <strain evidence="1 3">LSS90</strain>
        <strain evidence="2 4">SS999</strain>
    </source>
</reference>
<dbReference type="EMBL" id="FIIN01000012">
    <property type="protein sequence ID" value="CYW16153.1"/>
    <property type="molecule type" value="Genomic_DNA"/>
</dbReference>
<organism evidence="1 3">
    <name type="scientific">Streptococcus suis</name>
    <dbReference type="NCBI Taxonomy" id="1307"/>
    <lineage>
        <taxon>Bacteria</taxon>
        <taxon>Bacillati</taxon>
        <taxon>Bacillota</taxon>
        <taxon>Bacilli</taxon>
        <taxon>Lactobacillales</taxon>
        <taxon>Streptococcaceae</taxon>
        <taxon>Streptococcus</taxon>
    </lineage>
</organism>
<gene>
    <name evidence="1" type="ORF">ERS132452_01755</name>
    <name evidence="2" type="ORF">ERS132536_00922</name>
</gene>
<evidence type="ECO:0000313" key="3">
    <source>
        <dbReference type="Proteomes" id="UP000071765"/>
    </source>
</evidence>
<name>A0A0Z8MW91_STRSU</name>
<protein>
    <submittedName>
        <fullName evidence="1">Uncharacterized protein</fullName>
    </submittedName>
</protein>
<dbReference type="RefSeq" id="WP_153308618.1">
    <property type="nucleotide sequence ID" value="NZ_CDYD01000011.1"/>
</dbReference>
<sequence>MVWIVAKKTKTKRGYRFYQKRSFDTWQKARIYQQDLFNKGVNAEMWEENGGIEIGKCK</sequence>
<accession>A0A0Z8MW91</accession>
<dbReference type="Proteomes" id="UP000075182">
    <property type="component" value="Unassembled WGS sequence"/>
</dbReference>
<evidence type="ECO:0000313" key="4">
    <source>
        <dbReference type="Proteomes" id="UP000075182"/>
    </source>
</evidence>
<dbReference type="Proteomes" id="UP000071765">
    <property type="component" value="Unassembled WGS sequence"/>
</dbReference>
<evidence type="ECO:0000313" key="1">
    <source>
        <dbReference type="EMBL" id="CYW16153.1"/>
    </source>
</evidence>
<dbReference type="EMBL" id="FIMD01000005">
    <property type="protein sequence ID" value="CYX60873.1"/>
    <property type="molecule type" value="Genomic_DNA"/>
</dbReference>
<proteinExistence type="predicted"/>